<proteinExistence type="predicted"/>
<organism evidence="3 4">
    <name type="scientific">Sporolactobacillus terrae</name>
    <dbReference type="NCBI Taxonomy" id="269673"/>
    <lineage>
        <taxon>Bacteria</taxon>
        <taxon>Bacillati</taxon>
        <taxon>Bacillota</taxon>
        <taxon>Bacilli</taxon>
        <taxon>Bacillales</taxon>
        <taxon>Sporolactobacillaceae</taxon>
        <taxon>Sporolactobacillus</taxon>
    </lineage>
</organism>
<dbReference type="SUPFAM" id="SSF46689">
    <property type="entry name" value="Homeodomain-like"/>
    <property type="match status" value="1"/>
</dbReference>
<name>A0A5K7X0K2_9BACL</name>
<reference evidence="3 4" key="1">
    <citation type="submission" date="2019-09" db="EMBL/GenBank/DDBJ databases">
        <title>Complete genome sequence of Sporolactobacillus terrae 70-3.</title>
        <authorList>
            <person name="Tanaka N."/>
            <person name="Shiwa Y."/>
            <person name="Fujita N."/>
            <person name="Tanasupawat S."/>
        </authorList>
    </citation>
    <scope>NUCLEOTIDE SEQUENCE [LARGE SCALE GENOMIC DNA]</scope>
    <source>
        <strain evidence="3 4">70-3</strain>
    </source>
</reference>
<gene>
    <name evidence="3" type="ORF">St703_27370</name>
</gene>
<dbReference type="Proteomes" id="UP000326951">
    <property type="component" value="Chromosome"/>
</dbReference>
<dbReference type="InterPro" id="IPR047655">
    <property type="entry name" value="Transpos_IS630-like"/>
</dbReference>
<feature type="domain" description="Terminase ATPase subunit N-terminal" evidence="1">
    <location>
        <begin position="25"/>
        <end position="81"/>
    </location>
</feature>
<dbReference type="AlphaFoldDB" id="A0A5K7X0K2"/>
<dbReference type="InterPro" id="IPR010332">
    <property type="entry name" value="ATPase_terminase-su_N"/>
</dbReference>
<dbReference type="InterPro" id="IPR009057">
    <property type="entry name" value="Homeodomain-like_sf"/>
</dbReference>
<dbReference type="InterPro" id="IPR025959">
    <property type="entry name" value="Winged_HTH_dom"/>
</dbReference>
<dbReference type="EMBL" id="AP021853">
    <property type="protein sequence ID" value="BBO00033.1"/>
    <property type="molecule type" value="Genomic_DNA"/>
</dbReference>
<dbReference type="Pfam" id="PF13592">
    <property type="entry name" value="HTH_33"/>
    <property type="match status" value="1"/>
</dbReference>
<evidence type="ECO:0000313" key="4">
    <source>
        <dbReference type="Proteomes" id="UP000326951"/>
    </source>
</evidence>
<feature type="domain" description="Winged helix-turn helix" evidence="2">
    <location>
        <begin position="106"/>
        <end position="163"/>
    </location>
</feature>
<dbReference type="NCBIfam" id="NF033545">
    <property type="entry name" value="transpos_IS630"/>
    <property type="match status" value="1"/>
</dbReference>
<sequence>MNRSEYEQSLVSNAMKETTDRRLFERYQAIYLSLKGYKQKDIADIILRSKKTVSSYLKIYRNDGLTGLKLGPYPGAPRKLTEEQEDELVQVVAYQTPHEVGYENKYTWTLAIIADFIQREWGKQYTPRGVSGLLDDLGLSYTRPTYTLKKADKQKQEKFKNETFPSLKNF</sequence>
<evidence type="ECO:0000259" key="1">
    <source>
        <dbReference type="Pfam" id="PF06056"/>
    </source>
</evidence>
<protein>
    <submittedName>
        <fullName evidence="3">Uncharacterized protein</fullName>
    </submittedName>
</protein>
<evidence type="ECO:0000313" key="3">
    <source>
        <dbReference type="EMBL" id="BBO00033.1"/>
    </source>
</evidence>
<dbReference type="Pfam" id="PF06056">
    <property type="entry name" value="Terminase_5"/>
    <property type="match status" value="1"/>
</dbReference>
<accession>A0A5K7X0K2</accession>
<evidence type="ECO:0000259" key="2">
    <source>
        <dbReference type="Pfam" id="PF13592"/>
    </source>
</evidence>